<protein>
    <recommendedName>
        <fullName evidence="4">WXG100 family type VII secretion target</fullName>
    </recommendedName>
</protein>
<organism evidence="2 3">
    <name type="scientific">Nocardioides kribbensis</name>
    <dbReference type="NCBI Taxonomy" id="305517"/>
    <lineage>
        <taxon>Bacteria</taxon>
        <taxon>Bacillati</taxon>
        <taxon>Actinomycetota</taxon>
        <taxon>Actinomycetes</taxon>
        <taxon>Propionibacteriales</taxon>
        <taxon>Nocardioidaceae</taxon>
        <taxon>Nocardioides</taxon>
    </lineage>
</organism>
<keyword evidence="1" id="KW-0175">Coiled coil</keyword>
<dbReference type="RefSeq" id="WP_349805352.1">
    <property type="nucleotide sequence ID" value="NZ_JBEGDP010000025.1"/>
</dbReference>
<evidence type="ECO:0000313" key="2">
    <source>
        <dbReference type="EMBL" id="MEQ7848961.1"/>
    </source>
</evidence>
<evidence type="ECO:0000313" key="3">
    <source>
        <dbReference type="Proteomes" id="UP001482520"/>
    </source>
</evidence>
<gene>
    <name evidence="2" type="ORF">V6R90_16910</name>
</gene>
<comment type="caution">
    <text evidence="2">The sequence shown here is derived from an EMBL/GenBank/DDBJ whole genome shotgun (WGS) entry which is preliminary data.</text>
</comment>
<sequence length="154" mass="16808">MYGDPSALLGLARRMRDVAGDVRAEADRLVGRAEATTWTGVAADAVRRRARERAGDLRRTAALHDAAAEALERHAREVDRLRELIAAAERRLAGLLDAVRERADDWLDPLGGRLDDWTGGLADRLERITPPPPGHRDWLDLELPGLLPGLGSAA</sequence>
<evidence type="ECO:0008006" key="4">
    <source>
        <dbReference type="Google" id="ProtNLM"/>
    </source>
</evidence>
<name>A0ABV1P2H3_9ACTN</name>
<dbReference type="Proteomes" id="UP001482520">
    <property type="component" value="Unassembled WGS sequence"/>
</dbReference>
<reference evidence="2 3" key="1">
    <citation type="submission" date="2024-02" db="EMBL/GenBank/DDBJ databases">
        <title>Full genome sequence of Nocardioides kribbensis.</title>
        <authorList>
            <person name="Poletto B.L."/>
            <person name="Silva G."/>
            <person name="Galante D."/>
            <person name="Campos K.R."/>
            <person name="Santos M.B.N."/>
            <person name="Sacchi C.T."/>
        </authorList>
    </citation>
    <scope>NUCLEOTIDE SEQUENCE [LARGE SCALE GENOMIC DNA]</scope>
    <source>
        <strain evidence="2 3">O4R</strain>
    </source>
</reference>
<keyword evidence="3" id="KW-1185">Reference proteome</keyword>
<accession>A0ABV1P2H3</accession>
<dbReference type="Gene3D" id="1.10.287.1060">
    <property type="entry name" value="ESAT-6-like"/>
    <property type="match status" value="1"/>
</dbReference>
<evidence type="ECO:0000256" key="1">
    <source>
        <dbReference type="SAM" id="Coils"/>
    </source>
</evidence>
<dbReference type="EMBL" id="JBEGDP010000025">
    <property type="protein sequence ID" value="MEQ7848961.1"/>
    <property type="molecule type" value="Genomic_DNA"/>
</dbReference>
<feature type="coiled-coil region" evidence="1">
    <location>
        <begin position="64"/>
        <end position="98"/>
    </location>
</feature>
<dbReference type="InterPro" id="IPR036689">
    <property type="entry name" value="ESAT-6-like_sf"/>
</dbReference>
<dbReference type="SUPFAM" id="SSF140453">
    <property type="entry name" value="EsxAB dimer-like"/>
    <property type="match status" value="1"/>
</dbReference>
<proteinExistence type="predicted"/>